<evidence type="ECO:0000256" key="1">
    <source>
        <dbReference type="SAM" id="MobiDB-lite"/>
    </source>
</evidence>
<evidence type="ECO:0000313" key="3">
    <source>
        <dbReference type="Proteomes" id="UP000823775"/>
    </source>
</evidence>
<feature type="region of interest" description="Disordered" evidence="1">
    <location>
        <begin position="1"/>
        <end position="43"/>
    </location>
</feature>
<accession>A0ABS8SJB5</accession>
<gene>
    <name evidence="2" type="ORF">HAX54_039722</name>
</gene>
<evidence type="ECO:0000313" key="2">
    <source>
        <dbReference type="EMBL" id="MCD7458971.1"/>
    </source>
</evidence>
<proteinExistence type="predicted"/>
<organism evidence="2 3">
    <name type="scientific">Datura stramonium</name>
    <name type="common">Jimsonweed</name>
    <name type="synonym">Common thornapple</name>
    <dbReference type="NCBI Taxonomy" id="4076"/>
    <lineage>
        <taxon>Eukaryota</taxon>
        <taxon>Viridiplantae</taxon>
        <taxon>Streptophyta</taxon>
        <taxon>Embryophyta</taxon>
        <taxon>Tracheophyta</taxon>
        <taxon>Spermatophyta</taxon>
        <taxon>Magnoliopsida</taxon>
        <taxon>eudicotyledons</taxon>
        <taxon>Gunneridae</taxon>
        <taxon>Pentapetalae</taxon>
        <taxon>asterids</taxon>
        <taxon>lamiids</taxon>
        <taxon>Solanales</taxon>
        <taxon>Solanaceae</taxon>
        <taxon>Solanoideae</taxon>
        <taxon>Datureae</taxon>
        <taxon>Datura</taxon>
    </lineage>
</organism>
<keyword evidence="3" id="KW-1185">Reference proteome</keyword>
<protein>
    <submittedName>
        <fullName evidence="2">Uncharacterized protein</fullName>
    </submittedName>
</protein>
<feature type="compositionally biased region" description="Basic and acidic residues" evidence="1">
    <location>
        <begin position="1"/>
        <end position="13"/>
    </location>
</feature>
<dbReference type="Proteomes" id="UP000823775">
    <property type="component" value="Unassembled WGS sequence"/>
</dbReference>
<sequence>MSSKVDKGKEVEIANKGLKRLGKGRKGSSSSTAKGTPARRYRDKDVEPYGIRWFQTQKEAKYSLENWIDEGHLALEFPTIRNKVRELELGYVFAEPKECNLTLVVALVFISYGSSSMID</sequence>
<name>A0ABS8SJB5_DATST</name>
<comment type="caution">
    <text evidence="2">The sequence shown here is derived from an EMBL/GenBank/DDBJ whole genome shotgun (WGS) entry which is preliminary data.</text>
</comment>
<dbReference type="EMBL" id="JACEIK010000553">
    <property type="protein sequence ID" value="MCD7458971.1"/>
    <property type="molecule type" value="Genomic_DNA"/>
</dbReference>
<feature type="compositionally biased region" description="Basic residues" evidence="1">
    <location>
        <begin position="17"/>
        <end position="26"/>
    </location>
</feature>
<reference evidence="2 3" key="1">
    <citation type="journal article" date="2021" name="BMC Genomics">
        <title>Datura genome reveals duplications of psychoactive alkaloid biosynthetic genes and high mutation rate following tissue culture.</title>
        <authorList>
            <person name="Rajewski A."/>
            <person name="Carter-House D."/>
            <person name="Stajich J."/>
            <person name="Litt A."/>
        </authorList>
    </citation>
    <scope>NUCLEOTIDE SEQUENCE [LARGE SCALE GENOMIC DNA]</scope>
    <source>
        <strain evidence="2">AR-01</strain>
    </source>
</reference>